<accession>A0A4Q8AAX3</accession>
<evidence type="ECO:0000313" key="4">
    <source>
        <dbReference type="EMBL" id="RZU61154.1"/>
    </source>
</evidence>
<dbReference type="Gene3D" id="1.10.30.50">
    <property type="match status" value="1"/>
</dbReference>
<keyword evidence="4" id="KW-0378">Hydrolase</keyword>
<sequence length="610" mass="63855">MEAALLLNPETYAGLSPADRARVVIAALGGAADELAAQGDEALIEATRAAEAAGRHLDALRIRNAGEVAVRSEKSLGEDRLSARLGCRTEVELLQRLTRLSYGQLKRRIALDADTRPAFSVSGALVEPKFPHVAAALHQGRVDPETAALVTGMLNKVARRADPAILAEAEAELVDAATGALAARLLRQAQTEQDGSENTPDNPANSEDPPNPDNPAADPAGAVVPEEGLALSYPQMVKLAHQWGACLDQDGPDPAEERAHGKRSLTLGSPRDGLVPLTGWLLPEVAAHLQRVFDAHSNPAARTTGTGDETAGPDSNTGRAEANAAGADPNTDDAAGTDSNATAITGATVLDTRTAAQKRHDILMTVVQAASRCEETPHLGGDTATLLVHVNAEDLQDPQGYAQLEGIDVPVSSRVAHRTACTGAVQKVVFDTNGRIIGLGAKERTFTGHQRRAIAARDGGCVIPNCTIRAAWCEVHHVSPWARGGKTTIENGVLLCWHHHHSLDKNGWDIQMRNGIVHVKAPPWLDPGGTFVPAATSHTRQRARILTAHAIKTTPNRNAQSAHGPGPGSSGAGDSGNGSGGGGSGGDDPPEPPDAPIRRAFPEPDRHRSG</sequence>
<keyword evidence="4" id="KW-0255">Endonuclease</keyword>
<feature type="domain" description="HNH nuclease" evidence="3">
    <location>
        <begin position="449"/>
        <end position="501"/>
    </location>
</feature>
<evidence type="ECO:0000313" key="5">
    <source>
        <dbReference type="Proteomes" id="UP000292685"/>
    </source>
</evidence>
<dbReference type="InterPro" id="IPR003870">
    <property type="entry name" value="DUF222"/>
</dbReference>
<comment type="caution">
    <text evidence="4">The sequence shown here is derived from an EMBL/GenBank/DDBJ whole genome shotgun (WGS) entry which is preliminary data.</text>
</comment>
<evidence type="ECO:0000256" key="1">
    <source>
        <dbReference type="ARBA" id="ARBA00023450"/>
    </source>
</evidence>
<keyword evidence="4" id="KW-0540">Nuclease</keyword>
<feature type="compositionally biased region" description="Low complexity" evidence="2">
    <location>
        <begin position="200"/>
        <end position="220"/>
    </location>
</feature>
<feature type="compositionally biased region" description="Gly residues" evidence="2">
    <location>
        <begin position="565"/>
        <end position="586"/>
    </location>
</feature>
<dbReference type="SMART" id="SM00507">
    <property type="entry name" value="HNHc"/>
    <property type="match status" value="1"/>
</dbReference>
<feature type="compositionally biased region" description="Basic and acidic residues" evidence="2">
    <location>
        <begin position="596"/>
        <end position="610"/>
    </location>
</feature>
<proteinExistence type="inferred from homology"/>
<dbReference type="InterPro" id="IPR002711">
    <property type="entry name" value="HNH"/>
</dbReference>
<reference evidence="4 5" key="1">
    <citation type="submission" date="2019-02" db="EMBL/GenBank/DDBJ databases">
        <title>Sequencing the genomes of 1000 actinobacteria strains.</title>
        <authorList>
            <person name="Klenk H.-P."/>
        </authorList>
    </citation>
    <scope>NUCLEOTIDE SEQUENCE [LARGE SCALE GENOMIC DNA]</scope>
    <source>
        <strain evidence="4 5">DSM 17364</strain>
    </source>
</reference>
<protein>
    <submittedName>
        <fullName evidence="4">HNH endonuclease</fullName>
    </submittedName>
</protein>
<evidence type="ECO:0000259" key="3">
    <source>
        <dbReference type="SMART" id="SM00507"/>
    </source>
</evidence>
<feature type="region of interest" description="Disordered" evidence="2">
    <location>
        <begin position="248"/>
        <end position="271"/>
    </location>
</feature>
<comment type="similarity">
    <text evidence="1">Belongs to the Rv1128c/1148c/1588c/1702c/1945/3466 family.</text>
</comment>
<dbReference type="RefSeq" id="WP_130449389.1">
    <property type="nucleotide sequence ID" value="NZ_SHLA01000001.1"/>
</dbReference>
<dbReference type="GO" id="GO:0008270">
    <property type="term" value="F:zinc ion binding"/>
    <property type="evidence" value="ECO:0007669"/>
    <property type="project" value="InterPro"/>
</dbReference>
<dbReference type="Pfam" id="PF01844">
    <property type="entry name" value="HNH"/>
    <property type="match status" value="1"/>
</dbReference>
<dbReference type="AlphaFoldDB" id="A0A4Q8AAX3"/>
<organism evidence="4 5">
    <name type="scientific">Zhihengliuella halotolerans</name>
    <dbReference type="NCBI Taxonomy" id="370736"/>
    <lineage>
        <taxon>Bacteria</taxon>
        <taxon>Bacillati</taxon>
        <taxon>Actinomycetota</taxon>
        <taxon>Actinomycetes</taxon>
        <taxon>Micrococcales</taxon>
        <taxon>Micrococcaceae</taxon>
        <taxon>Zhihengliuella</taxon>
    </lineage>
</organism>
<dbReference type="Pfam" id="PF02720">
    <property type="entry name" value="DUF222"/>
    <property type="match status" value="1"/>
</dbReference>
<name>A0A4Q8AAX3_9MICC</name>
<feature type="compositionally biased region" description="Polar residues" evidence="2">
    <location>
        <begin position="300"/>
        <end position="318"/>
    </location>
</feature>
<dbReference type="EMBL" id="SHLA01000001">
    <property type="protein sequence ID" value="RZU61154.1"/>
    <property type="molecule type" value="Genomic_DNA"/>
</dbReference>
<dbReference type="CDD" id="cd00085">
    <property type="entry name" value="HNHc"/>
    <property type="match status" value="1"/>
</dbReference>
<feature type="region of interest" description="Disordered" evidence="2">
    <location>
        <begin position="297"/>
        <end position="339"/>
    </location>
</feature>
<feature type="region of interest" description="Disordered" evidence="2">
    <location>
        <begin position="189"/>
        <end position="221"/>
    </location>
</feature>
<dbReference type="Proteomes" id="UP000292685">
    <property type="component" value="Unassembled WGS sequence"/>
</dbReference>
<dbReference type="GO" id="GO:0003676">
    <property type="term" value="F:nucleic acid binding"/>
    <property type="evidence" value="ECO:0007669"/>
    <property type="project" value="InterPro"/>
</dbReference>
<keyword evidence="5" id="KW-1185">Reference proteome</keyword>
<feature type="region of interest" description="Disordered" evidence="2">
    <location>
        <begin position="549"/>
        <end position="610"/>
    </location>
</feature>
<dbReference type="OrthoDB" id="5177627at2"/>
<dbReference type="GO" id="GO:0004519">
    <property type="term" value="F:endonuclease activity"/>
    <property type="evidence" value="ECO:0007669"/>
    <property type="project" value="UniProtKB-KW"/>
</dbReference>
<dbReference type="InterPro" id="IPR003615">
    <property type="entry name" value="HNH_nuc"/>
</dbReference>
<evidence type="ECO:0000256" key="2">
    <source>
        <dbReference type="SAM" id="MobiDB-lite"/>
    </source>
</evidence>
<gene>
    <name evidence="4" type="ORF">EV380_0711</name>
</gene>